<comment type="caution">
    <text evidence="1">The sequence shown here is derived from an EMBL/GenBank/DDBJ whole genome shotgun (WGS) entry which is preliminary data.</text>
</comment>
<accession>A0ABQ0TBL4</accession>
<organism evidence="1 2">
    <name type="scientific">Brevibacillus formosus</name>
    <dbReference type="NCBI Taxonomy" id="54913"/>
    <lineage>
        <taxon>Bacteria</taxon>
        <taxon>Bacillati</taxon>
        <taxon>Bacillota</taxon>
        <taxon>Bacilli</taxon>
        <taxon>Bacillales</taxon>
        <taxon>Paenibacillaceae</taxon>
        <taxon>Brevibacillus</taxon>
    </lineage>
</organism>
<proteinExistence type="predicted"/>
<dbReference type="EMBL" id="BJOL01000033">
    <property type="protein sequence ID" value="GED60702.1"/>
    <property type="molecule type" value="Genomic_DNA"/>
</dbReference>
<protein>
    <submittedName>
        <fullName evidence="1">Uncharacterized protein</fullName>
    </submittedName>
</protein>
<reference evidence="1 2" key="1">
    <citation type="submission" date="2019-06" db="EMBL/GenBank/DDBJ databases">
        <title>Whole genome shotgun sequence of Brevibacillus formosus NBRC 15716.</title>
        <authorList>
            <person name="Hosoyama A."/>
            <person name="Uohara A."/>
            <person name="Ohji S."/>
            <person name="Ichikawa N."/>
        </authorList>
    </citation>
    <scope>NUCLEOTIDE SEQUENCE [LARGE SCALE GENOMIC DNA]</scope>
    <source>
        <strain evidence="1 2">NBRC 15716</strain>
    </source>
</reference>
<evidence type="ECO:0000313" key="2">
    <source>
        <dbReference type="Proteomes" id="UP000319498"/>
    </source>
</evidence>
<sequence>MQDTVIDGELTRIEIVDKPEGRIPLAELLHHPPEQNKRYFAPVVTDWDSFPKKRAEQARQLRDGVEIEKKKDCKKALIKQPDNVYYRDFYFFGSVLRKEEIEIKGKSEMS</sequence>
<dbReference type="GeneID" id="87589053"/>
<dbReference type="RefSeq" id="WP_052773379.1">
    <property type="nucleotide sequence ID" value="NZ_JBCMYQ010000018.1"/>
</dbReference>
<evidence type="ECO:0000313" key="1">
    <source>
        <dbReference type="EMBL" id="GED60702.1"/>
    </source>
</evidence>
<dbReference type="Proteomes" id="UP000319498">
    <property type="component" value="Unassembled WGS sequence"/>
</dbReference>
<name>A0ABQ0TBL4_9BACL</name>
<gene>
    <name evidence="1" type="ORF">BFO01nite_48340</name>
</gene>
<keyword evidence="2" id="KW-1185">Reference proteome</keyword>